<feature type="compositionally biased region" description="Acidic residues" evidence="1">
    <location>
        <begin position="596"/>
        <end position="608"/>
    </location>
</feature>
<dbReference type="InterPro" id="IPR051162">
    <property type="entry name" value="T4SS_component"/>
</dbReference>
<organism evidence="2">
    <name type="scientific">Salmonella enterica subsp. enterica serovar Saintpaul</name>
    <dbReference type="NCBI Taxonomy" id="90105"/>
    <lineage>
        <taxon>Bacteria</taxon>
        <taxon>Pseudomonadati</taxon>
        <taxon>Pseudomonadota</taxon>
        <taxon>Gammaproteobacteria</taxon>
        <taxon>Enterobacterales</taxon>
        <taxon>Enterobacteriaceae</taxon>
        <taxon>Salmonella</taxon>
    </lineage>
</organism>
<feature type="region of interest" description="Disordered" evidence="1">
    <location>
        <begin position="590"/>
        <end position="610"/>
    </location>
</feature>
<dbReference type="RefSeq" id="WP_023262081.1">
    <property type="nucleotide sequence ID" value="NZ_QWDP01000009.1"/>
</dbReference>
<dbReference type="SUPFAM" id="SSF52540">
    <property type="entry name" value="P-loop containing nucleoside triphosphate hydrolases"/>
    <property type="match status" value="1"/>
</dbReference>
<evidence type="ECO:0000256" key="1">
    <source>
        <dbReference type="SAM" id="MobiDB-lite"/>
    </source>
</evidence>
<dbReference type="AlphaFoldDB" id="A0A1S0ZC96"/>
<proteinExistence type="predicted"/>
<dbReference type="EMBL" id="MLZC01000024">
    <property type="protein sequence ID" value="OHG59511.1"/>
    <property type="molecule type" value="Genomic_DNA"/>
</dbReference>
<reference evidence="2" key="1">
    <citation type="submission" date="2016-09" db="EMBL/GenBank/DDBJ databases">
        <title>Whole genome sequencing of Salmonella enterica.</title>
        <authorList>
            <person name="Bell R."/>
        </authorList>
    </citation>
    <scope>NUCLEOTIDE SEQUENCE [LARGE SCALE GENOMIC DNA]</scope>
    <source>
        <strain evidence="2">CFSAN044978</strain>
    </source>
</reference>
<feature type="region of interest" description="Disordered" evidence="1">
    <location>
        <begin position="1"/>
        <end position="31"/>
    </location>
</feature>
<dbReference type="InterPro" id="IPR025955">
    <property type="entry name" value="TraC/Conjuga_ATPase"/>
</dbReference>
<name>A0A1S0ZC96_SALET</name>
<sequence length="932" mass="105654">MFDFLTGRRPSPAAQNTVTPASGRAPLKRERHLSRREEAKVYEHGPSVIDFLPWAEYLPEDECLLLDDGVSVGAVFLITPAGTEGRTQERLDEIRDMTEKALQSSLDERDTHQWVVQFFCQDESDLTVEMDRIRVYVSPAAQGTAFTRAWLGETERHLKQISRPEGLFKDNVVTGVDWRGQMRRTRMVVYRYVNPRTREPYPPAVQLRQVCDRLVASLGQTGVVCQRQNGEQIHAWLLRLFNPAPEWIDPQTLYRTAAWRDNRQDALPVNNDFSETLFFTPPRSDAENGVWWFDNMAHRAVPVERLTSAPGPGCLTGEKPRGEHINALMDMMPPGTLACLTLMVQPQNVLEEEFKQQGKKSLGDNLDSEMAREQVGEALEWLKQKHKLYRGALTFIIRAPDMSTLDRYQLSLSTTLMNDGLQPVNPEHELTPLNTLLRALPMCFNPEMDTNRWYTWLTFVQHFAGVAPIYGRSTGTGHPGLTFFNRGGELLNFDPIKDRIQSAHKLLFGPTGAGKSATLTVELCQQMAIHRPRLFLVESGNSFGPLADYYSSLGLTVNKVSIKPGKGTCLPVFADAHLLRDISDEALDESQLRDIDDVDDDEEDDDEEKRDILGEMEIAAVLMVTGGDRDEKLSRADRGLLRKALKMAADMAYDENRQMLPEDLKTVLESISTDKSLNDKGSSRWHPKMQSRASEMALALELMTEGFEGELFNREGEAWPEADVTIVDLGYLAREGYESQMALAVISLANTVNHIAERDQHDDRDIVFTIDEAHVVTANPLVSPYFAKISKMWRKLGTWLWLATQNLKDYPDTAEKMLNMAEWWICLTMPPDEIEQIARFRSLTEEQKAMLASARKGEKKNGIPCYTEGVVLARNWNALFRSVPPSLYLALGMTEKDEKAQRRKLMKTHQCSELEAVFMVARNLDERRGVSV</sequence>
<dbReference type="NCBIfam" id="TIGR03744">
    <property type="entry name" value="traC_PFL_4706"/>
    <property type="match status" value="1"/>
</dbReference>
<accession>A0A1S0ZC96</accession>
<dbReference type="Pfam" id="PF11130">
    <property type="entry name" value="TraC_F_IV"/>
    <property type="match status" value="1"/>
</dbReference>
<dbReference type="Gene3D" id="1.10.8.730">
    <property type="match status" value="1"/>
</dbReference>
<dbReference type="PANTHER" id="PTHR30121">
    <property type="entry name" value="UNCHARACTERIZED PROTEIN YJGR-RELATED"/>
    <property type="match status" value="1"/>
</dbReference>
<comment type="caution">
    <text evidence="2">The sequence shown here is derived from an EMBL/GenBank/DDBJ whole genome shotgun (WGS) entry which is preliminary data.</text>
</comment>
<dbReference type="Gene3D" id="3.40.50.300">
    <property type="entry name" value="P-loop containing nucleotide triphosphate hydrolases"/>
    <property type="match status" value="1"/>
</dbReference>
<gene>
    <name evidence="2" type="ORF">A7T00_29230</name>
</gene>
<protein>
    <submittedName>
        <fullName evidence="2">Conjugative transfer ATPase</fullName>
    </submittedName>
</protein>
<evidence type="ECO:0000313" key="2">
    <source>
        <dbReference type="EMBL" id="OHG59511.1"/>
    </source>
</evidence>
<dbReference type="InterPro" id="IPR022303">
    <property type="entry name" value="Conjug_Trfer_ATPase"/>
</dbReference>
<dbReference type="InterPro" id="IPR027417">
    <property type="entry name" value="P-loop_NTPase"/>
</dbReference>
<dbReference type="PANTHER" id="PTHR30121:SF6">
    <property type="entry name" value="SLR6007 PROTEIN"/>
    <property type="match status" value="1"/>
</dbReference>